<accession>A0A8S0WPX0</accession>
<sequence length="144" mass="15701">MRLSLPAFQIIGLPILLASFVLSVPVADAPEACRLLSPGCHHSYNQLVLHSIPRQNSWSNVDAPMHGLPCQSVSLSGPSLVSLFQIPTLLSRQISRTVANLGRDLKGVWSCSTQPQGWMGFPLPAGRPASEDRLLHLFPDILWS</sequence>
<dbReference type="Proteomes" id="UP000467700">
    <property type="component" value="Unassembled WGS sequence"/>
</dbReference>
<proteinExistence type="predicted"/>
<feature type="chain" id="PRO_5035932172" evidence="1">
    <location>
        <begin position="24"/>
        <end position="144"/>
    </location>
</feature>
<reference evidence="2 3" key="1">
    <citation type="submission" date="2020-01" db="EMBL/GenBank/DDBJ databases">
        <authorList>
            <person name="Gupta K D."/>
        </authorList>
    </citation>
    <scope>NUCLEOTIDE SEQUENCE [LARGE SCALE GENOMIC DNA]</scope>
</reference>
<keyword evidence="3" id="KW-1185">Reference proteome</keyword>
<organism evidence="2 3">
    <name type="scientific">Cyclocybe aegerita</name>
    <name type="common">Black poplar mushroom</name>
    <name type="synonym">Agrocybe aegerita</name>
    <dbReference type="NCBI Taxonomy" id="1973307"/>
    <lineage>
        <taxon>Eukaryota</taxon>
        <taxon>Fungi</taxon>
        <taxon>Dikarya</taxon>
        <taxon>Basidiomycota</taxon>
        <taxon>Agaricomycotina</taxon>
        <taxon>Agaricomycetes</taxon>
        <taxon>Agaricomycetidae</taxon>
        <taxon>Agaricales</taxon>
        <taxon>Agaricineae</taxon>
        <taxon>Bolbitiaceae</taxon>
        <taxon>Cyclocybe</taxon>
    </lineage>
</organism>
<dbReference type="AlphaFoldDB" id="A0A8S0WPX0"/>
<name>A0A8S0WPX0_CYCAE</name>
<comment type="caution">
    <text evidence="2">The sequence shown here is derived from an EMBL/GenBank/DDBJ whole genome shotgun (WGS) entry which is preliminary data.</text>
</comment>
<protein>
    <submittedName>
        <fullName evidence="2">Uncharacterized protein</fullName>
    </submittedName>
</protein>
<evidence type="ECO:0000313" key="3">
    <source>
        <dbReference type="Proteomes" id="UP000467700"/>
    </source>
</evidence>
<evidence type="ECO:0000313" key="2">
    <source>
        <dbReference type="EMBL" id="CAA7262522.1"/>
    </source>
</evidence>
<gene>
    <name evidence="2" type="ORF">AAE3_LOCUS4736</name>
</gene>
<feature type="signal peptide" evidence="1">
    <location>
        <begin position="1"/>
        <end position="23"/>
    </location>
</feature>
<evidence type="ECO:0000256" key="1">
    <source>
        <dbReference type="SAM" id="SignalP"/>
    </source>
</evidence>
<dbReference type="EMBL" id="CACVBS010000036">
    <property type="protein sequence ID" value="CAA7262522.1"/>
    <property type="molecule type" value="Genomic_DNA"/>
</dbReference>
<keyword evidence="1" id="KW-0732">Signal</keyword>